<gene>
    <name evidence="1" type="ORF">DPBNPPHM_03303</name>
</gene>
<protein>
    <recommendedName>
        <fullName evidence="3">STAS/SEC14 domain-containing protein</fullName>
    </recommendedName>
</protein>
<dbReference type="Proteomes" id="UP000434580">
    <property type="component" value="Unassembled WGS sequence"/>
</dbReference>
<evidence type="ECO:0008006" key="3">
    <source>
        <dbReference type="Google" id="ProtNLM"/>
    </source>
</evidence>
<dbReference type="InterPro" id="IPR021866">
    <property type="entry name" value="SpoIIAA-like"/>
</dbReference>
<dbReference type="Pfam" id="PF11964">
    <property type="entry name" value="SpoIIAA-like"/>
    <property type="match status" value="1"/>
</dbReference>
<evidence type="ECO:0000313" key="2">
    <source>
        <dbReference type="Proteomes" id="UP000434580"/>
    </source>
</evidence>
<dbReference type="InterPro" id="IPR036513">
    <property type="entry name" value="STAS_dom_sf"/>
</dbReference>
<evidence type="ECO:0000313" key="1">
    <source>
        <dbReference type="EMBL" id="CAA0095577.1"/>
    </source>
</evidence>
<dbReference type="Gene3D" id="3.40.50.10600">
    <property type="entry name" value="SpoIIaa-like domains"/>
    <property type="match status" value="1"/>
</dbReference>
<name>A0A5S9NW99_9GAMM</name>
<reference evidence="1 2" key="1">
    <citation type="submission" date="2019-11" db="EMBL/GenBank/DDBJ databases">
        <authorList>
            <person name="Holert J."/>
        </authorList>
    </citation>
    <scope>NUCLEOTIDE SEQUENCE [LARGE SCALE GENOMIC DNA]</scope>
    <source>
        <strain evidence="1">BC5_2</strain>
    </source>
</reference>
<accession>A0A5S9NW99</accession>
<dbReference type="EMBL" id="CACSII010000004">
    <property type="protein sequence ID" value="CAA0095577.1"/>
    <property type="molecule type" value="Genomic_DNA"/>
</dbReference>
<dbReference type="SUPFAM" id="SSF52091">
    <property type="entry name" value="SpoIIaa-like"/>
    <property type="match status" value="1"/>
</dbReference>
<dbReference type="OrthoDB" id="7619266at2"/>
<sequence>MIEVIDVEGANVIGVRVQGKIQKDEMLKALDTVKGALDDMETVNIYAEVDEFEGFEVQAFLHDMRVALPNALRFRKEAVVTNQESLKKWIYFSNLIWLGGQAKVFSTDNRDAAIEWVQHPA</sequence>
<proteinExistence type="predicted"/>
<organism evidence="1 2">
    <name type="scientific">BD1-7 clade bacterium</name>
    <dbReference type="NCBI Taxonomy" id="2029982"/>
    <lineage>
        <taxon>Bacteria</taxon>
        <taxon>Pseudomonadati</taxon>
        <taxon>Pseudomonadota</taxon>
        <taxon>Gammaproteobacteria</taxon>
        <taxon>Cellvibrionales</taxon>
        <taxon>Spongiibacteraceae</taxon>
        <taxon>BD1-7 clade</taxon>
    </lineage>
</organism>
<dbReference type="AlphaFoldDB" id="A0A5S9NW99"/>
<dbReference type="InterPro" id="IPR038396">
    <property type="entry name" value="SpoIIAA-like_sf"/>
</dbReference>